<feature type="transmembrane region" description="Helical" evidence="1">
    <location>
        <begin position="93"/>
        <end position="117"/>
    </location>
</feature>
<name>A0ABN8XB00_9BACT</name>
<keyword evidence="1" id="KW-1133">Transmembrane helix</keyword>
<feature type="domain" description="General stress protein 17M-like" evidence="2">
    <location>
        <begin position="8"/>
        <end position="73"/>
    </location>
</feature>
<dbReference type="InterPro" id="IPR052948">
    <property type="entry name" value="Low_temp-induced_all0457"/>
</dbReference>
<dbReference type="InterPro" id="IPR025889">
    <property type="entry name" value="GSP17M-like_dom"/>
</dbReference>
<keyword evidence="1" id="KW-0472">Membrane</keyword>
<dbReference type="PANTHER" id="PTHR36109">
    <property type="entry name" value="MEMBRANE PROTEIN-RELATED"/>
    <property type="match status" value="1"/>
</dbReference>
<dbReference type="Pfam" id="PF11181">
    <property type="entry name" value="YflT"/>
    <property type="match status" value="1"/>
</dbReference>
<evidence type="ECO:0000313" key="3">
    <source>
        <dbReference type="EMBL" id="CAI9084450.1"/>
    </source>
</evidence>
<keyword evidence="4" id="KW-1185">Reference proteome</keyword>
<evidence type="ECO:0000313" key="4">
    <source>
        <dbReference type="Proteomes" id="UP001161497"/>
    </source>
</evidence>
<proteinExistence type="predicted"/>
<dbReference type="PANTHER" id="PTHR36109:SF2">
    <property type="entry name" value="MEMBRANE PROTEIN"/>
    <property type="match status" value="1"/>
</dbReference>
<reference evidence="3" key="1">
    <citation type="submission" date="2023-03" db="EMBL/GenBank/DDBJ databases">
        <authorList>
            <person name="Cremers G."/>
            <person name="Picone N."/>
        </authorList>
    </citation>
    <scope>NUCLEOTIDE SEQUENCE</scope>
    <source>
        <strain evidence="3">Sample_alias</strain>
    </source>
</reference>
<protein>
    <recommendedName>
        <fullName evidence="2">General stress protein 17M-like domain-containing protein</fullName>
    </recommendedName>
</protein>
<feature type="transmembrane region" description="Helical" evidence="1">
    <location>
        <begin position="62"/>
        <end position="81"/>
    </location>
</feature>
<evidence type="ECO:0000256" key="1">
    <source>
        <dbReference type="SAM" id="Phobius"/>
    </source>
</evidence>
<dbReference type="Proteomes" id="UP001161497">
    <property type="component" value="Chromosome"/>
</dbReference>
<keyword evidence="1" id="KW-0812">Transmembrane</keyword>
<gene>
    <name evidence="3" type="ORF">MFUM_0039</name>
</gene>
<dbReference type="EMBL" id="OX458932">
    <property type="protein sequence ID" value="CAI9084450.1"/>
    <property type="molecule type" value="Genomic_DNA"/>
</dbReference>
<accession>A0ABN8XB00</accession>
<evidence type="ECO:0000259" key="2">
    <source>
        <dbReference type="Pfam" id="PF11181"/>
    </source>
</evidence>
<organism evidence="3 4">
    <name type="scientific">Candidatus Methylacidiphilum fumarolicum</name>
    <dbReference type="NCBI Taxonomy" id="591154"/>
    <lineage>
        <taxon>Bacteria</taxon>
        <taxon>Pseudomonadati</taxon>
        <taxon>Verrucomicrobiota</taxon>
        <taxon>Methylacidiphilae</taxon>
        <taxon>Methylacidiphilales</taxon>
        <taxon>Methylacidiphilaceae</taxon>
        <taxon>Methylacidiphilum (ex Ratnadevi et al. 2023)</taxon>
    </lineage>
</organism>
<sequence>MPDISLSAVYSSLEDAEKALKSLEQSQFPLTRVSILAQDLSSERKVHGYITAGDIAKTGATIGGWVGGLFGILVGAAFVWVPGFGPLIVAGPLSAALLGGLEGLVAGGVAGAALGFLSGLGIQKQHILKFEEHLKAGKYLLVIRGTEEEIERAKKILEATQPLEMQVHKESP</sequence>
<dbReference type="RefSeq" id="WP_009061995.1">
    <property type="nucleotide sequence ID" value="NZ_JAHXRZ010000004.1"/>
</dbReference>